<reference evidence="1" key="2">
    <citation type="submission" date="2020-08" db="EMBL/GenBank/DDBJ databases">
        <authorList>
            <person name="Chen M."/>
            <person name="Teng W."/>
            <person name="Zhao L."/>
            <person name="Hu C."/>
            <person name="Zhou Y."/>
            <person name="Han B."/>
            <person name="Song L."/>
            <person name="Shu W."/>
        </authorList>
    </citation>
    <scope>NUCLEOTIDE SEQUENCE</scope>
    <source>
        <strain evidence="1">FACHB-1375</strain>
    </source>
</reference>
<dbReference type="EMBL" id="JACJPW010000087">
    <property type="protein sequence ID" value="MBD2184558.1"/>
    <property type="molecule type" value="Genomic_DNA"/>
</dbReference>
<organism evidence="1 2">
    <name type="scientific">Aerosakkonema funiforme FACHB-1375</name>
    <dbReference type="NCBI Taxonomy" id="2949571"/>
    <lineage>
        <taxon>Bacteria</taxon>
        <taxon>Bacillati</taxon>
        <taxon>Cyanobacteriota</taxon>
        <taxon>Cyanophyceae</taxon>
        <taxon>Oscillatoriophycideae</taxon>
        <taxon>Aerosakkonematales</taxon>
        <taxon>Aerosakkonemataceae</taxon>
        <taxon>Aerosakkonema</taxon>
    </lineage>
</organism>
<proteinExistence type="predicted"/>
<evidence type="ECO:0000313" key="1">
    <source>
        <dbReference type="EMBL" id="MBD2184558.1"/>
    </source>
</evidence>
<protein>
    <submittedName>
        <fullName evidence="1">Uncharacterized protein</fullName>
    </submittedName>
</protein>
<dbReference type="Proteomes" id="UP000641646">
    <property type="component" value="Unassembled WGS sequence"/>
</dbReference>
<reference evidence="1" key="1">
    <citation type="journal article" date="2015" name="ISME J.">
        <title>Draft Genome Sequence of Streptomyces incarnatus NRRL8089, which Produces the Nucleoside Antibiotic Sinefungin.</title>
        <authorList>
            <person name="Oshima K."/>
            <person name="Hattori M."/>
            <person name="Shimizu H."/>
            <person name="Fukuda K."/>
            <person name="Nemoto M."/>
            <person name="Inagaki K."/>
            <person name="Tamura T."/>
        </authorList>
    </citation>
    <scope>NUCLEOTIDE SEQUENCE</scope>
    <source>
        <strain evidence="1">FACHB-1375</strain>
    </source>
</reference>
<dbReference type="AlphaFoldDB" id="A0A926VIT5"/>
<accession>A0A926VIT5</accession>
<name>A0A926VIT5_9CYAN</name>
<dbReference type="RefSeq" id="WP_190471171.1">
    <property type="nucleotide sequence ID" value="NZ_JACJPW010000087.1"/>
</dbReference>
<evidence type="ECO:0000313" key="2">
    <source>
        <dbReference type="Proteomes" id="UP000641646"/>
    </source>
</evidence>
<gene>
    <name evidence="1" type="ORF">H6G03_26395</name>
</gene>
<keyword evidence="2" id="KW-1185">Reference proteome</keyword>
<comment type="caution">
    <text evidence="1">The sequence shown here is derived from an EMBL/GenBank/DDBJ whole genome shotgun (WGS) entry which is preliminary data.</text>
</comment>
<sequence>MADELFDFKWRYKSSSNSALAALLRYVQNRDLHPTRTKTETILNALTAYYMLPALKSSGSCGKETLELAAMDSLRGLMEQFRYLCALQGVDVRQMVALFLGETIYSPQQDLAKEDEPLTETWDLSGMMVEREIYDEAANS</sequence>